<sequence>MDLGIETYFEAQFVGRKDELRDLQAAWNKKQRMFGIFGMRSVGTSRLAKEFLASVSGQYDELVYVNLKKTSDLVAMYVNICAQLTVSVQSHPNDVKSWESMLFCAVSTRQTQYVFFFDNGEYFIDNEAENREPLHKLCVALLKQNNIKVILTSTTKFELESLRRIYYVCELQPLKPTETSELLRAESPGVDYGEYLYPIVELSEGLPLLILMITSELRGDGGMLTPKDMAQLLAEYRLKVLSREFYPGKDRVADVYRLFINRLSPVLQRRFLVLDYIPGSFTAEEARSLLDYPTVAVVKDRVLVPKLRRHFITYDPSNRRFNIQGILRECLKTFFALRHIPEIRKRFCQTFTEVMTSISRRYTSQEYASALADFAFEQPNLQKLLLEIQYTTQDTYTFFIRMATESTGFIEQYLTGNSEDFYSQCHRAADRYGKETDKAVVDIAVGSLYTYVKAKFKEGHTKYSAALSILKDAEKSLQLATVHQRIGSNLMLQERNEDAITHLKKSLAISLESGKPFELIALQALTSMGCTLTKLGRFEDAEKYHFVSLKRRRKMQGENHPDVGTTLNNIGIMYDQKGDSRLALKYFKEGLEIMNKSKAPDLSRVALLTNVANAYLDVGTLDVALNALVEAKEILSKQRFPQLYLIAYLNDTRGKLYFQQGNMDKAGEMFEKAAWGREDVASGKTNHVESLVHLMKVAVKKGDTSQCIKTGKSVLSYSDDLIKQRPQTNILTECYNCLAKVYEAMGDHAKVRDTLTKIKTELLRLEHLYTCDCNEGQVVKIRQQLTDIECKQKAMPHTLDKVTNTKTVI</sequence>
<dbReference type="Gene3D" id="1.25.40.10">
    <property type="entry name" value="Tetratricopeptide repeat domain"/>
    <property type="match status" value="2"/>
</dbReference>
<dbReference type="AlphaFoldDB" id="A0A9D4BFJ2"/>
<keyword evidence="1" id="KW-0677">Repeat</keyword>
<dbReference type="SUPFAM" id="SSF48452">
    <property type="entry name" value="TPR-like"/>
    <property type="match status" value="2"/>
</dbReference>
<dbReference type="Proteomes" id="UP000828390">
    <property type="component" value="Unassembled WGS sequence"/>
</dbReference>
<keyword evidence="5" id="KW-1185">Reference proteome</keyword>
<evidence type="ECO:0000313" key="4">
    <source>
        <dbReference type="EMBL" id="KAH3692893.1"/>
    </source>
</evidence>
<dbReference type="InterPro" id="IPR019734">
    <property type="entry name" value="TPR_rpt"/>
</dbReference>
<evidence type="ECO:0000313" key="5">
    <source>
        <dbReference type="Proteomes" id="UP000828390"/>
    </source>
</evidence>
<dbReference type="OrthoDB" id="5988009at2759"/>
<dbReference type="InterPro" id="IPR027417">
    <property type="entry name" value="P-loop_NTPase"/>
</dbReference>
<dbReference type="SUPFAM" id="SSF52540">
    <property type="entry name" value="P-loop containing nucleoside triphosphate hydrolases"/>
    <property type="match status" value="1"/>
</dbReference>
<evidence type="ECO:0000256" key="2">
    <source>
        <dbReference type="ARBA" id="ARBA00022803"/>
    </source>
</evidence>
<protein>
    <submittedName>
        <fullName evidence="4">Uncharacterized protein</fullName>
    </submittedName>
</protein>
<dbReference type="Pfam" id="PF13181">
    <property type="entry name" value="TPR_8"/>
    <property type="match status" value="2"/>
</dbReference>
<dbReference type="PROSITE" id="PS50005">
    <property type="entry name" value="TPR"/>
    <property type="match status" value="1"/>
</dbReference>
<organism evidence="4 5">
    <name type="scientific">Dreissena polymorpha</name>
    <name type="common">Zebra mussel</name>
    <name type="synonym">Mytilus polymorpha</name>
    <dbReference type="NCBI Taxonomy" id="45954"/>
    <lineage>
        <taxon>Eukaryota</taxon>
        <taxon>Metazoa</taxon>
        <taxon>Spiralia</taxon>
        <taxon>Lophotrochozoa</taxon>
        <taxon>Mollusca</taxon>
        <taxon>Bivalvia</taxon>
        <taxon>Autobranchia</taxon>
        <taxon>Heteroconchia</taxon>
        <taxon>Euheterodonta</taxon>
        <taxon>Imparidentia</taxon>
        <taxon>Neoheterodontei</taxon>
        <taxon>Myida</taxon>
        <taxon>Dreissenoidea</taxon>
        <taxon>Dreissenidae</taxon>
        <taxon>Dreissena</taxon>
    </lineage>
</organism>
<dbReference type="PANTHER" id="PTHR45641:SF19">
    <property type="entry name" value="NEPHROCYSTIN-3"/>
    <property type="match status" value="1"/>
</dbReference>
<dbReference type="InterPro" id="IPR011990">
    <property type="entry name" value="TPR-like_helical_dom_sf"/>
</dbReference>
<reference evidence="4" key="1">
    <citation type="journal article" date="2019" name="bioRxiv">
        <title>The Genome of the Zebra Mussel, Dreissena polymorpha: A Resource for Invasive Species Research.</title>
        <authorList>
            <person name="McCartney M.A."/>
            <person name="Auch B."/>
            <person name="Kono T."/>
            <person name="Mallez S."/>
            <person name="Zhang Y."/>
            <person name="Obille A."/>
            <person name="Becker A."/>
            <person name="Abrahante J.E."/>
            <person name="Garbe J."/>
            <person name="Badalamenti J.P."/>
            <person name="Herman A."/>
            <person name="Mangelson H."/>
            <person name="Liachko I."/>
            <person name="Sullivan S."/>
            <person name="Sone E.D."/>
            <person name="Koren S."/>
            <person name="Silverstein K.A.T."/>
            <person name="Beckman K.B."/>
            <person name="Gohl D.M."/>
        </authorList>
    </citation>
    <scope>NUCLEOTIDE SEQUENCE</scope>
    <source>
        <strain evidence="4">Duluth1</strain>
        <tissue evidence="4">Whole animal</tissue>
    </source>
</reference>
<accession>A0A9D4BFJ2</accession>
<name>A0A9D4BFJ2_DREPO</name>
<reference evidence="4" key="2">
    <citation type="submission" date="2020-11" db="EMBL/GenBank/DDBJ databases">
        <authorList>
            <person name="McCartney M.A."/>
            <person name="Auch B."/>
            <person name="Kono T."/>
            <person name="Mallez S."/>
            <person name="Becker A."/>
            <person name="Gohl D.M."/>
            <person name="Silverstein K.A.T."/>
            <person name="Koren S."/>
            <person name="Bechman K.B."/>
            <person name="Herman A."/>
            <person name="Abrahante J.E."/>
            <person name="Garbe J."/>
        </authorList>
    </citation>
    <scope>NUCLEOTIDE SEQUENCE</scope>
    <source>
        <strain evidence="4">Duluth1</strain>
        <tissue evidence="4">Whole animal</tissue>
    </source>
</reference>
<dbReference type="Pfam" id="PF13424">
    <property type="entry name" value="TPR_12"/>
    <property type="match status" value="1"/>
</dbReference>
<feature type="repeat" description="TPR" evidence="3">
    <location>
        <begin position="564"/>
        <end position="597"/>
    </location>
</feature>
<dbReference type="PANTHER" id="PTHR45641">
    <property type="entry name" value="TETRATRICOPEPTIDE REPEAT PROTEIN (AFU_ORTHOLOGUE AFUA_6G03870)"/>
    <property type="match status" value="1"/>
</dbReference>
<dbReference type="SMART" id="SM00028">
    <property type="entry name" value="TPR"/>
    <property type="match status" value="4"/>
</dbReference>
<dbReference type="GO" id="GO:0043531">
    <property type="term" value="F:ADP binding"/>
    <property type="evidence" value="ECO:0007669"/>
    <property type="project" value="InterPro"/>
</dbReference>
<evidence type="ECO:0000256" key="1">
    <source>
        <dbReference type="ARBA" id="ARBA00022737"/>
    </source>
</evidence>
<evidence type="ECO:0000256" key="3">
    <source>
        <dbReference type="PROSITE-ProRule" id="PRU00339"/>
    </source>
</evidence>
<keyword evidence="2 3" id="KW-0802">TPR repeat</keyword>
<proteinExistence type="predicted"/>
<dbReference type="Gene3D" id="3.40.50.300">
    <property type="entry name" value="P-loop containing nucleotide triphosphate hydrolases"/>
    <property type="match status" value="1"/>
</dbReference>
<gene>
    <name evidence="4" type="ORF">DPMN_193229</name>
</gene>
<comment type="caution">
    <text evidence="4">The sequence shown here is derived from an EMBL/GenBank/DDBJ whole genome shotgun (WGS) entry which is preliminary data.</text>
</comment>
<dbReference type="EMBL" id="JAIWYP010000018">
    <property type="protein sequence ID" value="KAH3692893.1"/>
    <property type="molecule type" value="Genomic_DNA"/>
</dbReference>